<proteinExistence type="predicted"/>
<reference evidence="3" key="1">
    <citation type="submission" date="2022-11" db="UniProtKB">
        <authorList>
            <consortium name="WormBaseParasite"/>
        </authorList>
    </citation>
    <scope>IDENTIFICATION</scope>
</reference>
<feature type="region of interest" description="Disordered" evidence="1">
    <location>
        <begin position="376"/>
        <end position="425"/>
    </location>
</feature>
<dbReference type="PANTHER" id="PTHR11081">
    <property type="entry name" value="FLAP ENDONUCLEASE FAMILY MEMBER"/>
    <property type="match status" value="1"/>
</dbReference>
<dbReference type="GO" id="GO:0003677">
    <property type="term" value="F:DNA binding"/>
    <property type="evidence" value="ECO:0007669"/>
    <property type="project" value="InterPro"/>
</dbReference>
<feature type="compositionally biased region" description="Low complexity" evidence="1">
    <location>
        <begin position="382"/>
        <end position="398"/>
    </location>
</feature>
<dbReference type="InterPro" id="IPR006084">
    <property type="entry name" value="XPG/Rad2"/>
</dbReference>
<evidence type="ECO:0000313" key="2">
    <source>
        <dbReference type="Proteomes" id="UP000887540"/>
    </source>
</evidence>
<keyword evidence="2" id="KW-1185">Reference proteome</keyword>
<sequence>MWIYLERCLEEVSPIELRGESLMIDGDHWILEISKLVTSSSNLILSFFNRCLRILECGITPVVYFDPIKDKTARTDRRRAIDGVIDANSLLEMLWKLLNASNIKVVFAKISTLVDATKLDENGHGGLVTNDLEYILVGGRNVYQIDFSRDGTAIEKISLFSMGVIEETFGLSRNRLIALSMLMGCNTFPKGVTGIGVVTGIEILSEFSNDKDDHPLTIFERFRAYRCNELPIRKDDSPIKMRLRRMKLRVSPTADEVWEDRLEHFMCNPPPLIDERDNPPAFTSRPAPSLPETARICGLDSENVNSMLNVSTSRYMKSTSDIVKQSTSSGGSSRRRFGRKLVLGKTTGVDEITCSRREYIAFQSLLTRNSSHFSASLDDAGTSSLDSRSDLTTTSRLSHTVESSRQGVKRPAPQVAVPAVKKPRS</sequence>
<name>A0A914BW41_9BILA</name>
<organism evidence="2 3">
    <name type="scientific">Acrobeloides nanus</name>
    <dbReference type="NCBI Taxonomy" id="290746"/>
    <lineage>
        <taxon>Eukaryota</taxon>
        <taxon>Metazoa</taxon>
        <taxon>Ecdysozoa</taxon>
        <taxon>Nematoda</taxon>
        <taxon>Chromadorea</taxon>
        <taxon>Rhabditida</taxon>
        <taxon>Tylenchina</taxon>
        <taxon>Cephalobomorpha</taxon>
        <taxon>Cephaloboidea</taxon>
        <taxon>Cephalobidae</taxon>
        <taxon>Acrobeloides</taxon>
    </lineage>
</organism>
<dbReference type="PANTHER" id="PTHR11081:SF59">
    <property type="entry name" value="FI23547P1"/>
    <property type="match status" value="1"/>
</dbReference>
<dbReference type="Gene3D" id="1.10.150.20">
    <property type="entry name" value="5' to 3' exonuclease, C-terminal subdomain"/>
    <property type="match status" value="1"/>
</dbReference>
<dbReference type="InterPro" id="IPR029060">
    <property type="entry name" value="PIN-like_dom_sf"/>
</dbReference>
<evidence type="ECO:0000313" key="3">
    <source>
        <dbReference type="WBParaSite" id="ACRNAN_Path_1121.g4331.t1"/>
    </source>
</evidence>
<dbReference type="WBParaSite" id="ACRNAN_Path_1121.g4331.t1">
    <property type="protein sequence ID" value="ACRNAN_Path_1121.g4331.t1"/>
    <property type="gene ID" value="ACRNAN_Path_1121.g4331"/>
</dbReference>
<dbReference type="InterPro" id="IPR008918">
    <property type="entry name" value="HhH2"/>
</dbReference>
<dbReference type="GO" id="GO:0000724">
    <property type="term" value="P:double-strand break repair via homologous recombination"/>
    <property type="evidence" value="ECO:0007669"/>
    <property type="project" value="TreeGrafter"/>
</dbReference>
<accession>A0A914BW41</accession>
<dbReference type="GO" id="GO:0017108">
    <property type="term" value="F:5'-flap endonuclease activity"/>
    <property type="evidence" value="ECO:0007669"/>
    <property type="project" value="TreeGrafter"/>
</dbReference>
<dbReference type="Gene3D" id="3.40.50.1010">
    <property type="entry name" value="5'-nuclease"/>
    <property type="match status" value="1"/>
</dbReference>
<dbReference type="AlphaFoldDB" id="A0A914BW41"/>
<dbReference type="InterPro" id="IPR036279">
    <property type="entry name" value="5-3_exonuclease_C_sf"/>
</dbReference>
<dbReference type="SMART" id="SM00279">
    <property type="entry name" value="HhH2"/>
    <property type="match status" value="1"/>
</dbReference>
<protein>
    <submittedName>
        <fullName evidence="3">Uncharacterized protein</fullName>
    </submittedName>
</protein>
<dbReference type="SUPFAM" id="SSF88723">
    <property type="entry name" value="PIN domain-like"/>
    <property type="match status" value="1"/>
</dbReference>
<dbReference type="Proteomes" id="UP000887540">
    <property type="component" value="Unplaced"/>
</dbReference>
<dbReference type="SUPFAM" id="SSF47807">
    <property type="entry name" value="5' to 3' exonuclease, C-terminal subdomain"/>
    <property type="match status" value="1"/>
</dbReference>
<evidence type="ECO:0000256" key="1">
    <source>
        <dbReference type="SAM" id="MobiDB-lite"/>
    </source>
</evidence>